<organism evidence="2 3">
    <name type="scientific">Oedothorax gibbosus</name>
    <dbReference type="NCBI Taxonomy" id="931172"/>
    <lineage>
        <taxon>Eukaryota</taxon>
        <taxon>Metazoa</taxon>
        <taxon>Ecdysozoa</taxon>
        <taxon>Arthropoda</taxon>
        <taxon>Chelicerata</taxon>
        <taxon>Arachnida</taxon>
        <taxon>Araneae</taxon>
        <taxon>Araneomorphae</taxon>
        <taxon>Entelegynae</taxon>
        <taxon>Araneoidea</taxon>
        <taxon>Linyphiidae</taxon>
        <taxon>Erigoninae</taxon>
        <taxon>Oedothorax</taxon>
    </lineage>
</organism>
<dbReference type="EMBL" id="JAFNEN010000449">
    <property type="protein sequence ID" value="KAG8182751.1"/>
    <property type="molecule type" value="Genomic_DNA"/>
</dbReference>
<proteinExistence type="predicted"/>
<keyword evidence="3" id="KW-1185">Reference proteome</keyword>
<gene>
    <name evidence="2" type="ORF">JTE90_023391</name>
</gene>
<dbReference type="Proteomes" id="UP000827092">
    <property type="component" value="Unassembled WGS sequence"/>
</dbReference>
<feature type="compositionally biased region" description="Basic and acidic residues" evidence="1">
    <location>
        <begin position="9"/>
        <end position="25"/>
    </location>
</feature>
<evidence type="ECO:0000256" key="1">
    <source>
        <dbReference type="SAM" id="MobiDB-lite"/>
    </source>
</evidence>
<evidence type="ECO:0000313" key="2">
    <source>
        <dbReference type="EMBL" id="KAG8182751.1"/>
    </source>
</evidence>
<feature type="region of interest" description="Disordered" evidence="1">
    <location>
        <begin position="1"/>
        <end position="25"/>
    </location>
</feature>
<dbReference type="AlphaFoldDB" id="A0AAV6UFA3"/>
<comment type="caution">
    <text evidence="2">The sequence shown here is derived from an EMBL/GenBank/DDBJ whole genome shotgun (WGS) entry which is preliminary data.</text>
</comment>
<name>A0AAV6UFA3_9ARAC</name>
<accession>A0AAV6UFA3</accession>
<protein>
    <submittedName>
        <fullName evidence="2">Uncharacterized protein</fullName>
    </submittedName>
</protein>
<reference evidence="2 3" key="1">
    <citation type="journal article" date="2022" name="Nat. Ecol. Evol.">
        <title>A masculinizing supergene underlies an exaggerated male reproductive morph in a spider.</title>
        <authorList>
            <person name="Hendrickx F."/>
            <person name="De Corte Z."/>
            <person name="Sonet G."/>
            <person name="Van Belleghem S.M."/>
            <person name="Kostlbacher S."/>
            <person name="Vangestel C."/>
        </authorList>
    </citation>
    <scope>NUCLEOTIDE SEQUENCE [LARGE SCALE GENOMIC DNA]</scope>
    <source>
        <strain evidence="2">W744_W776</strain>
    </source>
</reference>
<evidence type="ECO:0000313" key="3">
    <source>
        <dbReference type="Proteomes" id="UP000827092"/>
    </source>
</evidence>
<sequence length="90" mass="10714">MENVPFFPDGKRAAERNMREKRENNQSDWTSLLNLWRKRKRNILNNMLGKSTFNPNPNAFSPDGKCAAERNTLKKKRENYWKSLKNTWGK</sequence>